<dbReference type="OMA" id="SCWHANT"/>
<evidence type="ECO:0000313" key="1">
    <source>
        <dbReference type="EMBL" id="EIW82687.1"/>
    </source>
</evidence>
<name>A0A5M3MUL5_CONPW</name>
<dbReference type="RefSeq" id="XP_007766367.1">
    <property type="nucleotide sequence ID" value="XM_007768177.1"/>
</dbReference>
<dbReference type="Proteomes" id="UP000053558">
    <property type="component" value="Unassembled WGS sequence"/>
</dbReference>
<dbReference type="OrthoDB" id="3269417at2759"/>
<protein>
    <submittedName>
        <fullName evidence="1">Uncharacterized protein</fullName>
    </submittedName>
</protein>
<gene>
    <name evidence="1" type="ORF">CONPUDRAFT_52845</name>
</gene>
<feature type="non-terminal residue" evidence="1">
    <location>
        <position position="1"/>
    </location>
</feature>
<dbReference type="GeneID" id="19207538"/>
<dbReference type="KEGG" id="cput:CONPUDRAFT_52845"/>
<organism evidence="1 2">
    <name type="scientific">Coniophora puteana (strain RWD-64-598)</name>
    <name type="common">Brown rot fungus</name>
    <dbReference type="NCBI Taxonomy" id="741705"/>
    <lineage>
        <taxon>Eukaryota</taxon>
        <taxon>Fungi</taxon>
        <taxon>Dikarya</taxon>
        <taxon>Basidiomycota</taxon>
        <taxon>Agaricomycotina</taxon>
        <taxon>Agaricomycetes</taxon>
        <taxon>Agaricomycetidae</taxon>
        <taxon>Boletales</taxon>
        <taxon>Coniophorineae</taxon>
        <taxon>Coniophoraceae</taxon>
        <taxon>Coniophora</taxon>
    </lineage>
</organism>
<sequence length="197" mass="22434">TFGRGTIRRFHKNACGMKRLAARDFEDLVQCAIPVFESVFPDKSHRRVISDLLFELATWHALAKLRLHTDDTLKVFDVSTAELGRLMRQFQHEVCPDYDTCELPPETAARGRRETRQGVHQVSGKKRKVLNLKTYKYHALGDYPAMVRLLGSVDNYTSQLVSSYPYFQYVSCTDLGCSGRARASHIQKSLSSHPQKA</sequence>
<reference evidence="2" key="1">
    <citation type="journal article" date="2012" name="Science">
        <title>The Paleozoic origin of enzymatic lignin decomposition reconstructed from 31 fungal genomes.</title>
        <authorList>
            <person name="Floudas D."/>
            <person name="Binder M."/>
            <person name="Riley R."/>
            <person name="Barry K."/>
            <person name="Blanchette R.A."/>
            <person name="Henrissat B."/>
            <person name="Martinez A.T."/>
            <person name="Otillar R."/>
            <person name="Spatafora J.W."/>
            <person name="Yadav J.S."/>
            <person name="Aerts A."/>
            <person name="Benoit I."/>
            <person name="Boyd A."/>
            <person name="Carlson A."/>
            <person name="Copeland A."/>
            <person name="Coutinho P.M."/>
            <person name="de Vries R.P."/>
            <person name="Ferreira P."/>
            <person name="Findley K."/>
            <person name="Foster B."/>
            <person name="Gaskell J."/>
            <person name="Glotzer D."/>
            <person name="Gorecki P."/>
            <person name="Heitman J."/>
            <person name="Hesse C."/>
            <person name="Hori C."/>
            <person name="Igarashi K."/>
            <person name="Jurgens J.A."/>
            <person name="Kallen N."/>
            <person name="Kersten P."/>
            <person name="Kohler A."/>
            <person name="Kuees U."/>
            <person name="Kumar T.K.A."/>
            <person name="Kuo A."/>
            <person name="LaButti K."/>
            <person name="Larrondo L.F."/>
            <person name="Lindquist E."/>
            <person name="Ling A."/>
            <person name="Lombard V."/>
            <person name="Lucas S."/>
            <person name="Lundell T."/>
            <person name="Martin R."/>
            <person name="McLaughlin D.J."/>
            <person name="Morgenstern I."/>
            <person name="Morin E."/>
            <person name="Murat C."/>
            <person name="Nagy L.G."/>
            <person name="Nolan M."/>
            <person name="Ohm R.A."/>
            <person name="Patyshakuliyeva A."/>
            <person name="Rokas A."/>
            <person name="Ruiz-Duenas F.J."/>
            <person name="Sabat G."/>
            <person name="Salamov A."/>
            <person name="Samejima M."/>
            <person name="Schmutz J."/>
            <person name="Slot J.C."/>
            <person name="St John F."/>
            <person name="Stenlid J."/>
            <person name="Sun H."/>
            <person name="Sun S."/>
            <person name="Syed K."/>
            <person name="Tsang A."/>
            <person name="Wiebenga A."/>
            <person name="Young D."/>
            <person name="Pisabarro A."/>
            <person name="Eastwood D.C."/>
            <person name="Martin F."/>
            <person name="Cullen D."/>
            <person name="Grigoriev I.V."/>
            <person name="Hibbett D.S."/>
        </authorList>
    </citation>
    <scope>NUCLEOTIDE SEQUENCE [LARGE SCALE GENOMIC DNA]</scope>
    <source>
        <strain evidence="2">RWD-64-598 SS2</strain>
    </source>
</reference>
<comment type="caution">
    <text evidence="1">The sequence shown here is derived from an EMBL/GenBank/DDBJ whole genome shotgun (WGS) entry which is preliminary data.</text>
</comment>
<dbReference type="AlphaFoldDB" id="A0A5M3MUL5"/>
<accession>A0A5M3MUL5</accession>
<keyword evidence="2" id="KW-1185">Reference proteome</keyword>
<dbReference type="EMBL" id="JH711576">
    <property type="protein sequence ID" value="EIW82687.1"/>
    <property type="molecule type" value="Genomic_DNA"/>
</dbReference>
<evidence type="ECO:0000313" key="2">
    <source>
        <dbReference type="Proteomes" id="UP000053558"/>
    </source>
</evidence>
<proteinExistence type="predicted"/>